<gene>
    <name evidence="2" type="ORF">P8T11_00930</name>
</gene>
<reference evidence="2 3" key="1">
    <citation type="submission" date="2023-03" db="EMBL/GenBank/DDBJ databases">
        <title>Achromobacter spanius LIG8.</title>
        <authorList>
            <person name="Shrestha S."/>
        </authorList>
    </citation>
    <scope>NUCLEOTIDE SEQUENCE [LARGE SCALE GENOMIC DNA]</scope>
    <source>
        <strain evidence="2 3">LIG8</strain>
    </source>
</reference>
<keyword evidence="3" id="KW-1185">Reference proteome</keyword>
<feature type="transmembrane region" description="Helical" evidence="1">
    <location>
        <begin position="38"/>
        <end position="56"/>
    </location>
</feature>
<proteinExistence type="predicted"/>
<organism evidence="2 3">
    <name type="scientific">Achromobacter spanius</name>
    <dbReference type="NCBI Taxonomy" id="217203"/>
    <lineage>
        <taxon>Bacteria</taxon>
        <taxon>Pseudomonadati</taxon>
        <taxon>Pseudomonadota</taxon>
        <taxon>Betaproteobacteria</taxon>
        <taxon>Burkholderiales</taxon>
        <taxon>Alcaligenaceae</taxon>
        <taxon>Achromobacter</taxon>
    </lineage>
</organism>
<name>A0ABY8GUQ9_9BURK</name>
<dbReference type="Proteomes" id="UP001214170">
    <property type="component" value="Chromosome"/>
</dbReference>
<accession>A0ABY8GUQ9</accession>
<sequence length="127" mass="13921">MLVERELAKLMATLSAAAIAALVAMGQAKMIGTFMMTIAITGLLLALVGSLGVFSRHHAMTLNPDRRQKLQRRATTLLNRVRVTMIWTFVLIAYAATATMAKCDRSRALPWLVTETMCSQVAEVLRG</sequence>
<evidence type="ECO:0000313" key="3">
    <source>
        <dbReference type="Proteomes" id="UP001214170"/>
    </source>
</evidence>
<keyword evidence="1" id="KW-1133">Transmembrane helix</keyword>
<keyword evidence="1" id="KW-0472">Membrane</keyword>
<dbReference type="RefSeq" id="WP_268078755.1">
    <property type="nucleotide sequence ID" value="NZ_CP106885.1"/>
</dbReference>
<protein>
    <submittedName>
        <fullName evidence="2">Uncharacterized protein</fullName>
    </submittedName>
</protein>
<dbReference type="EMBL" id="CP121261">
    <property type="protein sequence ID" value="WFP08467.1"/>
    <property type="molecule type" value="Genomic_DNA"/>
</dbReference>
<evidence type="ECO:0000313" key="2">
    <source>
        <dbReference type="EMBL" id="WFP08467.1"/>
    </source>
</evidence>
<feature type="transmembrane region" description="Helical" evidence="1">
    <location>
        <begin position="77"/>
        <end position="96"/>
    </location>
</feature>
<keyword evidence="1" id="KW-0812">Transmembrane</keyword>
<evidence type="ECO:0000256" key="1">
    <source>
        <dbReference type="SAM" id="Phobius"/>
    </source>
</evidence>